<feature type="transmembrane region" description="Helical" evidence="10">
    <location>
        <begin position="403"/>
        <end position="425"/>
    </location>
</feature>
<keyword evidence="2" id="KW-0813">Transport</keyword>
<protein>
    <recommendedName>
        <fullName evidence="9">Multidrug-efflux transporter</fullName>
    </recommendedName>
</protein>
<dbReference type="PIRSF" id="PIRSF006603">
    <property type="entry name" value="DinF"/>
    <property type="match status" value="1"/>
</dbReference>
<feature type="transmembrane region" description="Helical" evidence="10">
    <location>
        <begin position="103"/>
        <end position="120"/>
    </location>
</feature>
<feature type="transmembrane region" description="Helical" evidence="10">
    <location>
        <begin position="199"/>
        <end position="222"/>
    </location>
</feature>
<gene>
    <name evidence="11" type="ORF">HH303_09235</name>
</gene>
<keyword evidence="4" id="KW-1003">Cell membrane</keyword>
<keyword evidence="12" id="KW-1185">Reference proteome</keyword>
<evidence type="ECO:0000256" key="5">
    <source>
        <dbReference type="ARBA" id="ARBA00022692"/>
    </source>
</evidence>
<reference evidence="11 12" key="1">
    <citation type="submission" date="2020-04" db="EMBL/GenBank/DDBJ databases">
        <title>Rhodospirillaceae bacterium KN72 isolated from deep sea.</title>
        <authorList>
            <person name="Zhang D.-C."/>
        </authorList>
    </citation>
    <scope>NUCLEOTIDE SEQUENCE [LARGE SCALE GENOMIC DNA]</scope>
    <source>
        <strain evidence="11 12">KN72</strain>
    </source>
</reference>
<dbReference type="EMBL" id="JABBNT010000002">
    <property type="protein sequence ID" value="NMM44664.1"/>
    <property type="molecule type" value="Genomic_DNA"/>
</dbReference>
<evidence type="ECO:0000256" key="2">
    <source>
        <dbReference type="ARBA" id="ARBA00022448"/>
    </source>
</evidence>
<feature type="transmembrane region" description="Helical" evidence="10">
    <location>
        <begin position="173"/>
        <end position="193"/>
    </location>
</feature>
<keyword evidence="5 10" id="KW-0812">Transmembrane</keyword>
<accession>A0A7Y0HGT0</accession>
<dbReference type="InterPro" id="IPR050222">
    <property type="entry name" value="MATE_MdtK"/>
</dbReference>
<feature type="transmembrane region" description="Helical" evidence="10">
    <location>
        <begin position="248"/>
        <end position="275"/>
    </location>
</feature>
<evidence type="ECO:0000256" key="10">
    <source>
        <dbReference type="SAM" id="Phobius"/>
    </source>
</evidence>
<evidence type="ECO:0000256" key="8">
    <source>
        <dbReference type="ARBA" id="ARBA00023136"/>
    </source>
</evidence>
<feature type="transmembrane region" description="Helical" evidence="10">
    <location>
        <begin position="287"/>
        <end position="311"/>
    </location>
</feature>
<dbReference type="GO" id="GO:0042910">
    <property type="term" value="F:xenobiotic transmembrane transporter activity"/>
    <property type="evidence" value="ECO:0007669"/>
    <property type="project" value="InterPro"/>
</dbReference>
<dbReference type="GO" id="GO:0015297">
    <property type="term" value="F:antiporter activity"/>
    <property type="evidence" value="ECO:0007669"/>
    <property type="project" value="UniProtKB-KW"/>
</dbReference>
<feature type="transmembrane region" description="Helical" evidence="10">
    <location>
        <begin position="323"/>
        <end position="345"/>
    </location>
</feature>
<keyword evidence="3" id="KW-0050">Antiport</keyword>
<dbReference type="CDD" id="cd13131">
    <property type="entry name" value="MATE_NorM_like"/>
    <property type="match status" value="1"/>
</dbReference>
<keyword evidence="8 10" id="KW-0472">Membrane</keyword>
<dbReference type="AlphaFoldDB" id="A0A7Y0HGT0"/>
<dbReference type="InterPro" id="IPR048279">
    <property type="entry name" value="MdtK-like"/>
</dbReference>
<feature type="transmembrane region" description="Helical" evidence="10">
    <location>
        <begin position="365"/>
        <end position="382"/>
    </location>
</feature>
<feature type="transmembrane region" description="Helical" evidence="10">
    <location>
        <begin position="140"/>
        <end position="161"/>
    </location>
</feature>
<dbReference type="NCBIfam" id="TIGR00797">
    <property type="entry name" value="matE"/>
    <property type="match status" value="1"/>
</dbReference>
<evidence type="ECO:0000256" key="6">
    <source>
        <dbReference type="ARBA" id="ARBA00022989"/>
    </source>
</evidence>
<comment type="caution">
    <text evidence="11">The sequence shown here is derived from an EMBL/GenBank/DDBJ whole genome shotgun (WGS) entry which is preliminary data.</text>
</comment>
<dbReference type="InterPro" id="IPR002528">
    <property type="entry name" value="MATE_fam"/>
</dbReference>
<name>A0A7Y0HGT0_9PROT</name>
<dbReference type="GO" id="GO:0005886">
    <property type="term" value="C:plasma membrane"/>
    <property type="evidence" value="ECO:0007669"/>
    <property type="project" value="UniProtKB-SubCell"/>
</dbReference>
<evidence type="ECO:0000256" key="7">
    <source>
        <dbReference type="ARBA" id="ARBA00023065"/>
    </source>
</evidence>
<keyword evidence="7" id="KW-0406">Ion transport</keyword>
<evidence type="ECO:0000313" key="11">
    <source>
        <dbReference type="EMBL" id="NMM44664.1"/>
    </source>
</evidence>
<comment type="subcellular location">
    <subcellularLocation>
        <location evidence="1">Cell inner membrane</location>
        <topology evidence="1">Multi-pass membrane protein</topology>
    </subcellularLocation>
</comment>
<evidence type="ECO:0000256" key="9">
    <source>
        <dbReference type="ARBA" id="ARBA00031636"/>
    </source>
</evidence>
<evidence type="ECO:0000313" key="12">
    <source>
        <dbReference type="Proteomes" id="UP000539372"/>
    </source>
</evidence>
<feature type="transmembrane region" description="Helical" evidence="10">
    <location>
        <begin position="21"/>
        <end position="42"/>
    </location>
</feature>
<dbReference type="Pfam" id="PF01554">
    <property type="entry name" value="MatE"/>
    <property type="match status" value="2"/>
</dbReference>
<evidence type="ECO:0000256" key="4">
    <source>
        <dbReference type="ARBA" id="ARBA00022475"/>
    </source>
</evidence>
<evidence type="ECO:0000256" key="1">
    <source>
        <dbReference type="ARBA" id="ARBA00004429"/>
    </source>
</evidence>
<dbReference type="GO" id="GO:0006811">
    <property type="term" value="P:monoatomic ion transport"/>
    <property type="evidence" value="ECO:0007669"/>
    <property type="project" value="UniProtKB-KW"/>
</dbReference>
<feature type="transmembrane region" description="Helical" evidence="10">
    <location>
        <begin position="431"/>
        <end position="453"/>
    </location>
</feature>
<dbReference type="Proteomes" id="UP000539372">
    <property type="component" value="Unassembled WGS sequence"/>
</dbReference>
<dbReference type="PANTHER" id="PTHR43298:SF2">
    <property type="entry name" value="FMN_FAD EXPORTER YEEO-RELATED"/>
    <property type="match status" value="1"/>
</dbReference>
<evidence type="ECO:0000256" key="3">
    <source>
        <dbReference type="ARBA" id="ARBA00022449"/>
    </source>
</evidence>
<organism evidence="11 12">
    <name type="scientific">Pacificispira spongiicola</name>
    <dbReference type="NCBI Taxonomy" id="2729598"/>
    <lineage>
        <taxon>Bacteria</taxon>
        <taxon>Pseudomonadati</taxon>
        <taxon>Pseudomonadota</taxon>
        <taxon>Alphaproteobacteria</taxon>
        <taxon>Rhodospirillales</taxon>
        <taxon>Rhodospirillaceae</taxon>
        <taxon>Pacificispira</taxon>
    </lineage>
</organism>
<proteinExistence type="predicted"/>
<sequence length="475" mass="50851">MTREIMEDDALGTDPHKEIRATLSLAGPIIATMIGIILMETVDTLMIGHLGENALAAAALALNIWFLFLLFGIGALGAVSSLAAQAIGMGDIRGVRRSARSGIWLGLMLGTPFALILLYTEDILILLGQPAHLTALAQDYVDWMGPVLIVVFVSLPLRMTLASFGVTRPSMMIVLAGVPLNALFNWIFMFGGLGGPELGLAGAGISTLLVDIFVLVGQVAYIQMTPRFRDLELFARFWRFDRERFRKLIAVGAPSGMTSVVEHAFFAATAIMMGWVGVTQLAAHQVAVQIVGIMFMVPFGLGQAATIRVALAAGAGNLAAVRLRARIPMVLNWMAMVVAILIYWIFGPELVGLFLAPNDPNRAEIVAYGSLFLSIAAIFQLFDGTQSTGGGILRGMNDTIVPMIIAMVGYWAVGIVGAYVLAFPMGMEGVGIWYGLLGGLAASAIGILIRIAYDTSRPERAFRYVHHGNIPADGK</sequence>
<keyword evidence="6 10" id="KW-1133">Transmembrane helix</keyword>
<dbReference type="PANTHER" id="PTHR43298">
    <property type="entry name" value="MULTIDRUG RESISTANCE PROTEIN NORM-RELATED"/>
    <property type="match status" value="1"/>
</dbReference>
<feature type="transmembrane region" description="Helical" evidence="10">
    <location>
        <begin position="54"/>
        <end position="82"/>
    </location>
</feature>
<dbReference type="RefSeq" id="WP_169625003.1">
    <property type="nucleotide sequence ID" value="NZ_JABBNT010000002.1"/>
</dbReference>